<dbReference type="AlphaFoldDB" id="A0A250FTK6"/>
<proteinExistence type="predicted"/>
<dbReference type="Proteomes" id="UP000217250">
    <property type="component" value="Chromosome"/>
</dbReference>
<protein>
    <submittedName>
        <fullName evidence="1">Uncharacterized protein</fullName>
    </submittedName>
</protein>
<dbReference type="RefSeq" id="WP_095910676.1">
    <property type="nucleotide sequence ID" value="NZ_CP022386.1"/>
</dbReference>
<dbReference type="KEGG" id="cgh:CGC50_09735"/>
<sequence>MKLFYFIYFLSTLISGWGYGKPSEIRAKSSSIFWETSVEVEGEKVYLITRYTAGDGVTSFSCRKTLLPISSHNVRMITNDESWLIVANDDYYYYIREYNNVKEAKVIPLLPTREVKEVLEGGHVYFTQGAWYRLDYKLSSEDHKSVKITKEALTDFPTQEVVVLQSSERKTLLKDAHKVYVYREEQYSDESSIEVVAGLDAPKVCWVVGGYGSYDYLYDEDTFYITKHDSPWLWDYTERFTCKGFTQKFTEGILVLYGQKTYYRSAFWDFHEGRLWFCEHFDGGPQIVPREDITYEKSLDLLQKEGMYYRDYSHYRNRDRDDDYYRPIDPSAVKNPKQLRIIKAPKDSYLAEDPFYYDGLSFYTIYKNRFFPIKTSPLQEKILLANERYHTTGQEFILIDGKMVFYYVGRLEIKENEHLPICPIKITQELPFTSPLRDIGVGYVTKDWLVLGRYCIRNTTDYQSLSFVRATMDMNLYLSYKKAPTYYYFKDKDRSYRYIYMERKKKLQQARLPECR</sequence>
<evidence type="ECO:0000313" key="1">
    <source>
        <dbReference type="EMBL" id="ATA87408.1"/>
    </source>
</evidence>
<name>A0A250FTK6_9FLAO</name>
<organism evidence="1 2">
    <name type="scientific">Capnocytophaga gingivalis</name>
    <dbReference type="NCBI Taxonomy" id="1017"/>
    <lineage>
        <taxon>Bacteria</taxon>
        <taxon>Pseudomonadati</taxon>
        <taxon>Bacteroidota</taxon>
        <taxon>Flavobacteriia</taxon>
        <taxon>Flavobacteriales</taxon>
        <taxon>Flavobacteriaceae</taxon>
        <taxon>Capnocytophaga</taxon>
    </lineage>
</organism>
<accession>A0A250FTK6</accession>
<evidence type="ECO:0000313" key="2">
    <source>
        <dbReference type="Proteomes" id="UP000217250"/>
    </source>
</evidence>
<dbReference type="EMBL" id="CP022386">
    <property type="protein sequence ID" value="ATA87408.1"/>
    <property type="molecule type" value="Genomic_DNA"/>
</dbReference>
<reference evidence="2" key="1">
    <citation type="submission" date="2017-06" db="EMBL/GenBank/DDBJ databases">
        <title>Capnocytophaga spp. assemblies.</title>
        <authorList>
            <person name="Gulvik C.A."/>
        </authorList>
    </citation>
    <scope>NUCLEOTIDE SEQUENCE [LARGE SCALE GENOMIC DNA]</scope>
    <source>
        <strain evidence="2">H1496</strain>
    </source>
</reference>
<dbReference type="GeneID" id="84808833"/>
<gene>
    <name evidence="1" type="ORF">CGC50_09735</name>
</gene>